<dbReference type="SMART" id="SM00345">
    <property type="entry name" value="HTH_GNTR"/>
    <property type="match status" value="1"/>
</dbReference>
<evidence type="ECO:0000256" key="3">
    <source>
        <dbReference type="ARBA" id="ARBA00023163"/>
    </source>
</evidence>
<keyword evidence="7" id="KW-1185">Reference proteome</keyword>
<dbReference type="Gene3D" id="1.20.120.530">
    <property type="entry name" value="GntR ligand-binding domain-like"/>
    <property type="match status" value="1"/>
</dbReference>
<dbReference type="InterPro" id="IPR036390">
    <property type="entry name" value="WH_DNA-bd_sf"/>
</dbReference>
<dbReference type="InterPro" id="IPR000524">
    <property type="entry name" value="Tscrpt_reg_HTH_GntR"/>
</dbReference>
<dbReference type="InterPro" id="IPR036388">
    <property type="entry name" value="WH-like_DNA-bd_sf"/>
</dbReference>
<dbReference type="GO" id="GO:0003677">
    <property type="term" value="F:DNA binding"/>
    <property type="evidence" value="ECO:0007669"/>
    <property type="project" value="UniProtKB-KW"/>
</dbReference>
<dbReference type="Pfam" id="PF07729">
    <property type="entry name" value="FCD"/>
    <property type="match status" value="1"/>
</dbReference>
<dbReference type="OrthoDB" id="8300014at2759"/>
<dbReference type="InterPro" id="IPR011711">
    <property type="entry name" value="GntR_C"/>
</dbReference>
<reference evidence="6" key="3">
    <citation type="submission" date="2015-06" db="UniProtKB">
        <authorList>
            <consortium name="EnsemblMetazoa"/>
        </authorList>
    </citation>
    <scope>IDENTIFICATION</scope>
</reference>
<gene>
    <name evidence="5" type="ORF">CAPTEDRAFT_51198</name>
</gene>
<evidence type="ECO:0000259" key="4">
    <source>
        <dbReference type="PROSITE" id="PS50949"/>
    </source>
</evidence>
<dbReference type="InterPro" id="IPR008920">
    <property type="entry name" value="TF_FadR/GntR_C"/>
</dbReference>
<keyword evidence="3" id="KW-0804">Transcription</keyword>
<evidence type="ECO:0000313" key="6">
    <source>
        <dbReference type="EnsemblMetazoa" id="CapteP51198"/>
    </source>
</evidence>
<evidence type="ECO:0000313" key="7">
    <source>
        <dbReference type="Proteomes" id="UP000014760"/>
    </source>
</evidence>
<evidence type="ECO:0000256" key="2">
    <source>
        <dbReference type="ARBA" id="ARBA00023125"/>
    </source>
</evidence>
<evidence type="ECO:0000256" key="1">
    <source>
        <dbReference type="ARBA" id="ARBA00023015"/>
    </source>
</evidence>
<dbReference type="CDD" id="cd07377">
    <property type="entry name" value="WHTH_GntR"/>
    <property type="match status" value="1"/>
</dbReference>
<dbReference type="Proteomes" id="UP000014760">
    <property type="component" value="Unassembled WGS sequence"/>
</dbReference>
<accession>R7V0X6</accession>
<dbReference type="PANTHER" id="PTHR43537">
    <property type="entry name" value="TRANSCRIPTIONAL REGULATOR, GNTR FAMILY"/>
    <property type="match status" value="1"/>
</dbReference>
<dbReference type="EnsemblMetazoa" id="CapteT51198">
    <property type="protein sequence ID" value="CapteP51198"/>
    <property type="gene ID" value="CapteG51198"/>
</dbReference>
<reference evidence="7" key="1">
    <citation type="submission" date="2012-12" db="EMBL/GenBank/DDBJ databases">
        <authorList>
            <person name="Hellsten U."/>
            <person name="Grimwood J."/>
            <person name="Chapman J.A."/>
            <person name="Shapiro H."/>
            <person name="Aerts A."/>
            <person name="Otillar R.P."/>
            <person name="Terry A.Y."/>
            <person name="Boore J.L."/>
            <person name="Simakov O."/>
            <person name="Marletaz F."/>
            <person name="Cho S.-J."/>
            <person name="Edsinger-Gonzales E."/>
            <person name="Havlak P."/>
            <person name="Kuo D.-H."/>
            <person name="Larsson T."/>
            <person name="Lv J."/>
            <person name="Arendt D."/>
            <person name="Savage R."/>
            <person name="Osoegawa K."/>
            <person name="de Jong P."/>
            <person name="Lindberg D.R."/>
            <person name="Seaver E.C."/>
            <person name="Weisblat D.A."/>
            <person name="Putnam N.H."/>
            <person name="Grigoriev I.V."/>
            <person name="Rokhsar D.S."/>
        </authorList>
    </citation>
    <scope>NUCLEOTIDE SEQUENCE</scope>
    <source>
        <strain evidence="7">I ESC-2004</strain>
    </source>
</reference>
<name>R7V0X6_CAPTE</name>
<keyword evidence="2" id="KW-0238">DNA-binding</keyword>
<feature type="non-terminal residue" evidence="5">
    <location>
        <position position="118"/>
    </location>
</feature>
<reference evidence="5 7" key="2">
    <citation type="journal article" date="2013" name="Nature">
        <title>Insights into bilaterian evolution from three spiralian genomes.</title>
        <authorList>
            <person name="Simakov O."/>
            <person name="Marletaz F."/>
            <person name="Cho S.J."/>
            <person name="Edsinger-Gonzales E."/>
            <person name="Havlak P."/>
            <person name="Hellsten U."/>
            <person name="Kuo D.H."/>
            <person name="Larsson T."/>
            <person name="Lv J."/>
            <person name="Arendt D."/>
            <person name="Savage R."/>
            <person name="Osoegawa K."/>
            <person name="de Jong P."/>
            <person name="Grimwood J."/>
            <person name="Chapman J.A."/>
            <person name="Shapiro H."/>
            <person name="Aerts A."/>
            <person name="Otillar R.P."/>
            <person name="Terry A.Y."/>
            <person name="Boore J.L."/>
            <person name="Grigoriev I.V."/>
            <person name="Lindberg D.R."/>
            <person name="Seaver E.C."/>
            <person name="Weisblat D.A."/>
            <person name="Putnam N.H."/>
            <person name="Rokhsar D.S."/>
        </authorList>
    </citation>
    <scope>NUCLEOTIDE SEQUENCE</scope>
    <source>
        <strain evidence="5 7">I ESC-2004</strain>
    </source>
</reference>
<proteinExistence type="predicted"/>
<dbReference type="GO" id="GO:0003700">
    <property type="term" value="F:DNA-binding transcription factor activity"/>
    <property type="evidence" value="ECO:0007669"/>
    <property type="project" value="InterPro"/>
</dbReference>
<dbReference type="Pfam" id="PF00392">
    <property type="entry name" value="GntR"/>
    <property type="match status" value="1"/>
</dbReference>
<dbReference type="PANTHER" id="PTHR43537:SF49">
    <property type="entry name" value="TRANSCRIPTIONAL REGULATORY PROTEIN"/>
    <property type="match status" value="1"/>
</dbReference>
<organism evidence="5">
    <name type="scientific">Capitella teleta</name>
    <name type="common">Polychaete worm</name>
    <dbReference type="NCBI Taxonomy" id="283909"/>
    <lineage>
        <taxon>Eukaryota</taxon>
        <taxon>Metazoa</taxon>
        <taxon>Spiralia</taxon>
        <taxon>Lophotrochozoa</taxon>
        <taxon>Annelida</taxon>
        <taxon>Polychaeta</taxon>
        <taxon>Sedentaria</taxon>
        <taxon>Scolecida</taxon>
        <taxon>Capitellidae</taxon>
        <taxon>Capitella</taxon>
    </lineage>
</organism>
<dbReference type="SUPFAM" id="SSF46785">
    <property type="entry name" value="Winged helix' DNA-binding domain"/>
    <property type="match status" value="1"/>
</dbReference>
<protein>
    <recommendedName>
        <fullName evidence="4">HTH gntR-type domain-containing protein</fullName>
    </recommendedName>
</protein>
<evidence type="ECO:0000313" key="5">
    <source>
        <dbReference type="EMBL" id="ELU09351.1"/>
    </source>
</evidence>
<dbReference type="HOGENOM" id="CLU_2078858_0_0_1"/>
<dbReference type="PROSITE" id="PS50949">
    <property type="entry name" value="HTH_GNTR"/>
    <property type="match status" value="1"/>
</dbReference>
<keyword evidence="1" id="KW-0805">Transcription regulation</keyword>
<feature type="domain" description="HTH gntR-type" evidence="4">
    <location>
        <begin position="10"/>
        <end position="77"/>
    </location>
</feature>
<dbReference type="Gene3D" id="1.10.10.10">
    <property type="entry name" value="Winged helix-like DNA-binding domain superfamily/Winged helix DNA-binding domain"/>
    <property type="match status" value="1"/>
</dbReference>
<dbReference type="AlphaFoldDB" id="R7V0X6"/>
<dbReference type="OMA" id="PWPTEKG"/>
<sequence>MTSTEPTIRLTQASEVTEVLVQDIISGQLPEGSRISEPELSRRYGIGRGPLREAILRLEGMGLVVRAPHVGARVVTLTRQELSEIFAIREALEGIAAREAARNMSNEDLVDLGQLIER</sequence>
<dbReference type="EMBL" id="KB298284">
    <property type="protein sequence ID" value="ELU09351.1"/>
    <property type="molecule type" value="Genomic_DNA"/>
</dbReference>
<dbReference type="EMBL" id="AMQN01041739">
    <property type="status" value="NOT_ANNOTATED_CDS"/>
    <property type="molecule type" value="Genomic_DNA"/>
</dbReference>